<evidence type="ECO:0000313" key="2">
    <source>
        <dbReference type="Proteomes" id="UP000001299"/>
    </source>
</evidence>
<evidence type="ECO:0000313" key="1">
    <source>
        <dbReference type="EMBL" id="ADL33743.1"/>
    </source>
</evidence>
<name>E0S1R8_BUTPB</name>
<accession>E0S1R8</accession>
<sequence>MKTFEAPQLMELGFEFTAEGVFGGSGTPVPNPPSAWLNDDNNNGGSHTDVRVHFQNPLNVVCERFSIFIDSTVPIKSFGSSEFAITKESDTSFRIDVNRHLNANEWTDFIFQAIVEGGSIRESGTSGTMTELKIRDVRPLN</sequence>
<reference evidence="1 2" key="1">
    <citation type="journal article" date="2010" name="PLoS ONE">
        <title>The glycobiome of the rumen bacterium Butyrivibrio proteoclasticus B316(T) highlights adaptation to a polysaccharide-rich environment.</title>
        <authorList>
            <person name="Kelly W.J."/>
            <person name="Leahy S.C."/>
            <person name="Altermann E."/>
            <person name="Yeoman C.J."/>
            <person name="Dunne J.C."/>
            <person name="Kong Z."/>
            <person name="Pacheco D.M."/>
            <person name="Li D."/>
            <person name="Noel S.J."/>
            <person name="Moon C.D."/>
            <person name="Cookson A.L."/>
            <person name="Attwood G.T."/>
        </authorList>
    </citation>
    <scope>NUCLEOTIDE SEQUENCE [LARGE SCALE GENOMIC DNA]</scope>
    <source>
        <strain evidence="2">ATCC 51982 / DSM 14932 / B316</strain>
    </source>
</reference>
<dbReference type="RefSeq" id="WP_013280399.1">
    <property type="nucleotide sequence ID" value="NC_014387.1"/>
</dbReference>
<gene>
    <name evidence="1" type="ordered locus">bpr_I1001</name>
</gene>
<organism evidence="1 2">
    <name type="scientific">Butyrivibrio proteoclasticus (strain ATCC 51982 / DSM 14932 / B316)</name>
    <name type="common">Clostridium proteoclasticum</name>
    <dbReference type="NCBI Taxonomy" id="515622"/>
    <lineage>
        <taxon>Bacteria</taxon>
        <taxon>Bacillati</taxon>
        <taxon>Bacillota</taxon>
        <taxon>Clostridia</taxon>
        <taxon>Lachnospirales</taxon>
        <taxon>Lachnospiraceae</taxon>
        <taxon>Butyrivibrio</taxon>
    </lineage>
</organism>
<keyword evidence="2" id="KW-1185">Reference proteome</keyword>
<dbReference type="KEGG" id="bpb:bpr_I1001"/>
<dbReference type="Proteomes" id="UP000001299">
    <property type="component" value="Chromosome 1"/>
</dbReference>
<protein>
    <submittedName>
        <fullName evidence="1">Uncharacterized protein</fullName>
    </submittedName>
</protein>
<dbReference type="eggNOG" id="ENOG50326CH">
    <property type="taxonomic scope" value="Bacteria"/>
</dbReference>
<proteinExistence type="predicted"/>
<dbReference type="HOGENOM" id="CLU_1821797_0_0_9"/>
<dbReference type="EMBL" id="CP001810">
    <property type="protein sequence ID" value="ADL33743.1"/>
    <property type="molecule type" value="Genomic_DNA"/>
</dbReference>
<dbReference type="STRING" id="515622.bpr_I1001"/>
<dbReference type="AlphaFoldDB" id="E0S1R8"/>